<dbReference type="RefSeq" id="WP_007065693.1">
    <property type="nucleotide sequence ID" value="NZ_BBWO01000017.1"/>
</dbReference>
<dbReference type="AlphaFoldDB" id="A0A0P0Z9M3"/>
<dbReference type="SUPFAM" id="SSF53901">
    <property type="entry name" value="Thiolase-like"/>
    <property type="match status" value="2"/>
</dbReference>
<dbReference type="PANTHER" id="PTHR11712:SF336">
    <property type="entry name" value="3-OXOACYL-[ACYL-CARRIER-PROTEIN] SYNTHASE, MITOCHONDRIAL"/>
    <property type="match status" value="1"/>
</dbReference>
<evidence type="ECO:0000256" key="1">
    <source>
        <dbReference type="ARBA" id="ARBA00022679"/>
    </source>
</evidence>
<dbReference type="NCBIfam" id="NF005084">
    <property type="entry name" value="PRK06519.1"/>
    <property type="match status" value="1"/>
</dbReference>
<dbReference type="InterPro" id="IPR016039">
    <property type="entry name" value="Thiolase-like"/>
</dbReference>
<dbReference type="InterPro" id="IPR014030">
    <property type="entry name" value="Ketoacyl_synth_N"/>
</dbReference>
<dbReference type="EMBL" id="LC066397">
    <property type="protein sequence ID" value="BAT31156.1"/>
    <property type="molecule type" value="Genomic_DNA"/>
</dbReference>
<reference evidence="3" key="1">
    <citation type="journal article" date="2015" name="Proc. Natl. Acad. Sci. U.S.A.">
        <title>Bacterial clade with the ribosomal RNA operon on a small plasmid rather than the chromosome.</title>
        <authorList>
            <person name="Anda M."/>
            <person name="Ohtsubo Y."/>
            <person name="Okubo T."/>
            <person name="Sugawara M."/>
            <person name="Nagata Y."/>
            <person name="Tsuda M."/>
            <person name="Minamisawa K."/>
            <person name="Mitsui H."/>
        </authorList>
    </citation>
    <scope>NUCLEOTIDE SEQUENCE</scope>
    <source>
        <strain evidence="3">DSM 15513</strain>
    </source>
</reference>
<dbReference type="OrthoDB" id="9808685at2"/>
<organism evidence="3">
    <name type="scientific">Fulvimarina pelagi</name>
    <dbReference type="NCBI Taxonomy" id="217511"/>
    <lineage>
        <taxon>Bacteria</taxon>
        <taxon>Pseudomonadati</taxon>
        <taxon>Pseudomonadota</taxon>
        <taxon>Alphaproteobacteria</taxon>
        <taxon>Hyphomicrobiales</taxon>
        <taxon>Aurantimonadaceae</taxon>
        <taxon>Fulvimarina</taxon>
    </lineage>
</organism>
<evidence type="ECO:0000313" key="3">
    <source>
        <dbReference type="EMBL" id="BAT31156.1"/>
    </source>
</evidence>
<feature type="domain" description="Beta-ketoacyl synthase-like N-terminal" evidence="2">
    <location>
        <begin position="67"/>
        <end position="253"/>
    </location>
</feature>
<dbReference type="Pfam" id="PF00109">
    <property type="entry name" value="ketoacyl-synt"/>
    <property type="match status" value="1"/>
</dbReference>
<sequence>MSTTSRDVLVTGIGLVSSLGEGLDVHLEHFSGAAPEPVLEREAYAPYSVHPLPEIDWSQQIPKRGDQRQMETWQKLGTYAAGLALQDAGIPFDESVRSEIDMVVAAGGGERDAAVDAMVMERARKTNAPEKVINETLGTELRPTLFLAQLSNLLAGNISIVQKVTGSSRTFMGEEAAGISALYSTRARIASGQSEIALVGGSFSAERRDLILNFDLAELMLKSEWAPVLARRKGADGIAVGSVGAFLILESPEHAERRGAKVYAKLVSAVGDRGKRDGDGTAKRFAELLPQIDPSDLLIFSGASGIAEHATIETDALAKAYPDAARIAYGSLLGHSFEAHVPAGIALAAGALSRGTILTPTDPANEQAQSAAAKRAVVTAIGHLHAEGACYLEAVDGS</sequence>
<dbReference type="InterPro" id="IPR000794">
    <property type="entry name" value="Beta-ketoacyl_synthase"/>
</dbReference>
<dbReference type="PANTHER" id="PTHR11712">
    <property type="entry name" value="POLYKETIDE SYNTHASE-RELATED"/>
    <property type="match status" value="1"/>
</dbReference>
<keyword evidence="1" id="KW-0808">Transferase</keyword>
<dbReference type="GO" id="GO:0004315">
    <property type="term" value="F:3-oxoacyl-[acyl-carrier-protein] synthase activity"/>
    <property type="evidence" value="ECO:0007669"/>
    <property type="project" value="TreeGrafter"/>
</dbReference>
<protein>
    <submittedName>
        <fullName evidence="3">3-oxoacyl-(Acyl carrier protein) synthase</fullName>
    </submittedName>
</protein>
<proteinExistence type="predicted"/>
<dbReference type="Gene3D" id="3.40.47.10">
    <property type="match status" value="1"/>
</dbReference>
<evidence type="ECO:0000259" key="2">
    <source>
        <dbReference type="Pfam" id="PF00109"/>
    </source>
</evidence>
<dbReference type="GO" id="GO:0006633">
    <property type="term" value="P:fatty acid biosynthetic process"/>
    <property type="evidence" value="ECO:0007669"/>
    <property type="project" value="TreeGrafter"/>
</dbReference>
<name>A0A0P0Z9M3_9HYPH</name>
<accession>A0A0P0Z9M3</accession>